<accession>A0AAN8VD74</accession>
<name>A0AAN8VD74_9MAGN</name>
<dbReference type="PANTHER" id="PTHR31042:SF77">
    <property type="entry name" value="GLYCOSYLTRANSFERASE"/>
    <property type="match status" value="1"/>
</dbReference>
<comment type="caution">
    <text evidence="6">The sequence shown here is derived from an EMBL/GenBank/DDBJ whole genome shotgun (WGS) entry which is preliminary data.</text>
</comment>
<gene>
    <name evidence="6" type="ORF">RJ641_009598</name>
</gene>
<evidence type="ECO:0000256" key="3">
    <source>
        <dbReference type="ARBA" id="ARBA00022679"/>
    </source>
</evidence>
<evidence type="ECO:0000313" key="6">
    <source>
        <dbReference type="EMBL" id="KAK6925272.1"/>
    </source>
</evidence>
<keyword evidence="7" id="KW-1185">Reference proteome</keyword>
<dbReference type="GO" id="GO:0016757">
    <property type="term" value="F:glycosyltransferase activity"/>
    <property type="evidence" value="ECO:0007669"/>
    <property type="project" value="UniProtKB-KW"/>
</dbReference>
<sequence>MHDMDDEELFWRASMVPQIKRYPYPYAPKVAFMFLTRGPLPLAPLWEKFFKGHEEFYSIYVHAHPSENETISEDSVFHGRRIPSKVSTYMTL</sequence>
<evidence type="ECO:0000256" key="4">
    <source>
        <dbReference type="ARBA" id="ARBA00023136"/>
    </source>
</evidence>
<keyword evidence="5" id="KW-0325">Glycoprotein</keyword>
<keyword evidence="2" id="KW-0328">Glycosyltransferase</keyword>
<proteinExistence type="predicted"/>
<dbReference type="InterPro" id="IPR044174">
    <property type="entry name" value="BC10-like"/>
</dbReference>
<protein>
    <submittedName>
        <fullName evidence="6">Glycosyl transferase, family 14</fullName>
    </submittedName>
</protein>
<comment type="subcellular location">
    <subcellularLocation>
        <location evidence="1">Membrane</location>
        <topology evidence="1">Single-pass type II membrane protein</topology>
    </subcellularLocation>
</comment>
<dbReference type="Pfam" id="PF02485">
    <property type="entry name" value="Branch"/>
    <property type="match status" value="1"/>
</dbReference>
<dbReference type="EMBL" id="JBAMMX010000016">
    <property type="protein sequence ID" value="KAK6925272.1"/>
    <property type="molecule type" value="Genomic_DNA"/>
</dbReference>
<dbReference type="PANTHER" id="PTHR31042">
    <property type="entry name" value="CORE-2/I-BRANCHING BETA-1,6-N-ACETYLGLUCOSAMINYLTRANSFERASE FAMILY PROTEIN-RELATED"/>
    <property type="match status" value="1"/>
</dbReference>
<organism evidence="6 7">
    <name type="scientific">Dillenia turbinata</name>
    <dbReference type="NCBI Taxonomy" id="194707"/>
    <lineage>
        <taxon>Eukaryota</taxon>
        <taxon>Viridiplantae</taxon>
        <taxon>Streptophyta</taxon>
        <taxon>Embryophyta</taxon>
        <taxon>Tracheophyta</taxon>
        <taxon>Spermatophyta</taxon>
        <taxon>Magnoliopsida</taxon>
        <taxon>eudicotyledons</taxon>
        <taxon>Gunneridae</taxon>
        <taxon>Pentapetalae</taxon>
        <taxon>Dilleniales</taxon>
        <taxon>Dilleniaceae</taxon>
        <taxon>Dillenia</taxon>
    </lineage>
</organism>
<reference evidence="6 7" key="1">
    <citation type="submission" date="2023-12" db="EMBL/GenBank/DDBJ databases">
        <title>A high-quality genome assembly for Dillenia turbinata (Dilleniales).</title>
        <authorList>
            <person name="Chanderbali A."/>
        </authorList>
    </citation>
    <scope>NUCLEOTIDE SEQUENCE [LARGE SCALE GENOMIC DNA]</scope>
    <source>
        <strain evidence="6">LSX21</strain>
        <tissue evidence="6">Leaf</tissue>
    </source>
</reference>
<evidence type="ECO:0000313" key="7">
    <source>
        <dbReference type="Proteomes" id="UP001370490"/>
    </source>
</evidence>
<keyword evidence="4" id="KW-0472">Membrane</keyword>
<keyword evidence="3 6" id="KW-0808">Transferase</keyword>
<evidence type="ECO:0000256" key="2">
    <source>
        <dbReference type="ARBA" id="ARBA00022676"/>
    </source>
</evidence>
<dbReference type="AlphaFoldDB" id="A0AAN8VD74"/>
<dbReference type="Proteomes" id="UP001370490">
    <property type="component" value="Unassembled WGS sequence"/>
</dbReference>
<evidence type="ECO:0000256" key="5">
    <source>
        <dbReference type="ARBA" id="ARBA00023180"/>
    </source>
</evidence>
<dbReference type="InterPro" id="IPR003406">
    <property type="entry name" value="Glyco_trans_14"/>
</dbReference>
<dbReference type="GO" id="GO:0016020">
    <property type="term" value="C:membrane"/>
    <property type="evidence" value="ECO:0007669"/>
    <property type="project" value="UniProtKB-SubCell"/>
</dbReference>
<evidence type="ECO:0000256" key="1">
    <source>
        <dbReference type="ARBA" id="ARBA00004606"/>
    </source>
</evidence>